<keyword evidence="5" id="KW-0862">Zinc</keyword>
<dbReference type="Pfam" id="PF01156">
    <property type="entry name" value="IU_nuc_hydro"/>
    <property type="match status" value="1"/>
</dbReference>
<organism evidence="8 9">
    <name type="scientific">Hibiscus syriacus</name>
    <name type="common">Rose of Sharon</name>
    <dbReference type="NCBI Taxonomy" id="106335"/>
    <lineage>
        <taxon>Eukaryota</taxon>
        <taxon>Viridiplantae</taxon>
        <taxon>Streptophyta</taxon>
        <taxon>Embryophyta</taxon>
        <taxon>Tracheophyta</taxon>
        <taxon>Spermatophyta</taxon>
        <taxon>Magnoliopsida</taxon>
        <taxon>eudicotyledons</taxon>
        <taxon>Gunneridae</taxon>
        <taxon>Pentapetalae</taxon>
        <taxon>rosids</taxon>
        <taxon>malvids</taxon>
        <taxon>Malvales</taxon>
        <taxon>Malvaceae</taxon>
        <taxon>Malvoideae</taxon>
        <taxon>Hibiscus</taxon>
    </lineage>
</organism>
<dbReference type="GO" id="GO:0008270">
    <property type="term" value="F:zinc ion binding"/>
    <property type="evidence" value="ECO:0007669"/>
    <property type="project" value="UniProtKB-KW"/>
</dbReference>
<dbReference type="InterPro" id="IPR001965">
    <property type="entry name" value="Znf_PHD"/>
</dbReference>
<evidence type="ECO:0000256" key="6">
    <source>
        <dbReference type="SAM" id="MobiDB-lite"/>
    </source>
</evidence>
<reference evidence="8" key="1">
    <citation type="submission" date="2019-09" db="EMBL/GenBank/DDBJ databases">
        <title>Draft genome information of white flower Hibiscus syriacus.</title>
        <authorList>
            <person name="Kim Y.-M."/>
        </authorList>
    </citation>
    <scope>NUCLEOTIDE SEQUENCE [LARGE SCALE GENOMIC DNA]</scope>
    <source>
        <strain evidence="8">YM2019G1</strain>
    </source>
</reference>
<dbReference type="SUPFAM" id="SSF57889">
    <property type="entry name" value="Cysteine-rich domain"/>
    <property type="match status" value="6"/>
</dbReference>
<dbReference type="PROSITE" id="PS50081">
    <property type="entry name" value="ZF_DAG_PE_2"/>
    <property type="match status" value="2"/>
</dbReference>
<evidence type="ECO:0000256" key="3">
    <source>
        <dbReference type="ARBA" id="ARBA00022737"/>
    </source>
</evidence>
<dbReference type="SMART" id="SM00249">
    <property type="entry name" value="PHD"/>
    <property type="match status" value="5"/>
</dbReference>
<dbReference type="InterPro" id="IPR002219">
    <property type="entry name" value="PKC_DAG/PE"/>
</dbReference>
<evidence type="ECO:0000256" key="5">
    <source>
        <dbReference type="ARBA" id="ARBA00022833"/>
    </source>
</evidence>
<evidence type="ECO:0000313" key="9">
    <source>
        <dbReference type="Proteomes" id="UP000436088"/>
    </source>
</evidence>
<dbReference type="Proteomes" id="UP000436088">
    <property type="component" value="Unassembled WGS sequence"/>
</dbReference>
<feature type="domain" description="Phorbol-ester/DAG-type" evidence="7">
    <location>
        <begin position="375"/>
        <end position="428"/>
    </location>
</feature>
<dbReference type="EMBL" id="VEPZ02000373">
    <property type="protein sequence ID" value="KAE8726354.1"/>
    <property type="molecule type" value="Genomic_DNA"/>
</dbReference>
<comment type="similarity">
    <text evidence="1">Belongs to the IUNH family.</text>
</comment>
<dbReference type="SUPFAM" id="SSF53590">
    <property type="entry name" value="Nucleoside hydrolase"/>
    <property type="match status" value="1"/>
</dbReference>
<dbReference type="GO" id="GO:0016799">
    <property type="term" value="F:hydrolase activity, hydrolyzing N-glycosyl compounds"/>
    <property type="evidence" value="ECO:0007669"/>
    <property type="project" value="InterPro"/>
</dbReference>
<sequence>MNLKPFLHEHHLVYDKYEKQEGCCDRCNQQIDGWAFTCETCKFWLHRSCAVKQLPLEISHPLHSEHPLKLVTEKDDDSSHFFCNGCSSLTRSCLYRCADCNFNLDHICASSTTITSHGYKEIPHFCHFHSLTRFKYRKSYPSSNEILVNLSGIRSMHELMFTDVFLEDYSDHYYCDICEEERNAYDPVYCCNKCTFTAHIGCALNEIKDEPTYNLVGDKDSTGKLMEEDEINERNANFSPFEIMHCERGHELMFDEDIERGARCYACWLEISDGAYACKRCRYYYIHKTCIRLPSQVLHPLHPQHSLKLNPRLSARPRSYLICQGCRSLNPGFAYICYACDFKLDVKCATSSWVPKNETQRLKDMETQSKLCLFNHHHELGYFVIISDLLGYENCGFCGLNILGPVFQCSECEYSLHERCVGIIPLEMQIQFHPLHPLHLLFNPSQPCRVCKGSFEFQKISYGCVQCDDLYLHADCAKSLKRVLKSKSHTHRLYYFGSEPYGYEFKVCGECNHPIGQFRFCFCMECDTKFHIECVLPRSLKSKYHIHPLTLTRKDGFEEDDSGEYYCDICEEEREATYHAYHCTKCRGGTFVAHISCALDSEEEIAASSNLALDSCPFEAESESKISKDEFKNEVSEAESENEVSEAESENEVSEAESENEVSETEPESENDLFTNDVLHTEVVFYTSSLKQKLLPPPSNWILPEIKGVFGSRNVRFLWEWNPHSHVLNRPENTAMFNLTTEFPHFRHVFHKPDFRDETLGKPVVFDMDMSAGDFMALFYLLKVPVEMLDLKAILVSPTGWANAATIDIVYDLLQMMGRDDIPVGLGDVFATNQSDHFFRPVGDCKYAKAITHGSGGLLDSDTLYGLAWDLPRSPRRYTAENSVRFGAPRDTDHPEMRQPLALEIWNSVFKTMDHGTKITVLTNGPLTSLAKIITQTDTVSLIQVLEFYLRQCLHYSSNKYAEFNMFLDPIAAKTVFESGLNITLIPIGTQHKVSQFAEALQWLQQTSTPESQFVKRLLSKLYALKQTHHRYHHMDIFFGEILGAVLMEGEDPKLKSTMEEMAIKVVAEGDESIDGQILIDEEQGKVVRILKNIDPMACHEQFADRLSCNRKL</sequence>
<dbReference type="InterPro" id="IPR004146">
    <property type="entry name" value="DC1"/>
</dbReference>
<keyword evidence="3" id="KW-0677">Repeat</keyword>
<gene>
    <name evidence="8" type="ORF">F3Y22_tig00007043pilonHSYRG00044</name>
</gene>
<dbReference type="InterPro" id="IPR046349">
    <property type="entry name" value="C1-like_sf"/>
</dbReference>
<evidence type="ECO:0000256" key="1">
    <source>
        <dbReference type="ARBA" id="ARBA00009176"/>
    </source>
</evidence>
<dbReference type="Gene3D" id="3.90.245.10">
    <property type="entry name" value="Ribonucleoside hydrolase-like"/>
    <property type="match status" value="1"/>
</dbReference>
<evidence type="ECO:0000256" key="2">
    <source>
        <dbReference type="ARBA" id="ARBA00022723"/>
    </source>
</evidence>
<keyword evidence="9" id="KW-1185">Reference proteome</keyword>
<comment type="caution">
    <text evidence="8">The sequence shown here is derived from an EMBL/GenBank/DDBJ whole genome shotgun (WGS) entry which is preliminary data.</text>
</comment>
<feature type="compositionally biased region" description="Acidic residues" evidence="6">
    <location>
        <begin position="636"/>
        <end position="671"/>
    </location>
</feature>
<keyword evidence="4" id="KW-0863">Zinc-finger</keyword>
<evidence type="ECO:0000313" key="8">
    <source>
        <dbReference type="EMBL" id="KAE8726354.1"/>
    </source>
</evidence>
<accession>A0A6A3CCN1</accession>
<dbReference type="PANTHER" id="PTHR46692">
    <property type="entry name" value="INOSINE-URIDINE PREFERRING NUCLEOSIDE HYDROLASE FAMILY PROTEIN"/>
    <property type="match status" value="1"/>
</dbReference>
<name>A0A6A3CCN1_HIBSY</name>
<feature type="region of interest" description="Disordered" evidence="6">
    <location>
        <begin position="627"/>
        <end position="673"/>
    </location>
</feature>
<dbReference type="InterPro" id="IPR036452">
    <property type="entry name" value="Ribo_hydro-like"/>
</dbReference>
<keyword evidence="2" id="KW-0479">Metal-binding</keyword>
<dbReference type="AlphaFoldDB" id="A0A6A3CCN1"/>
<dbReference type="PANTHER" id="PTHR46692:SF1">
    <property type="entry name" value="NUCLEOSIDE HYDROLASE 3-RELATED"/>
    <property type="match status" value="1"/>
</dbReference>
<proteinExistence type="inferred from homology"/>
<evidence type="ECO:0000259" key="7">
    <source>
        <dbReference type="PROSITE" id="PS50081"/>
    </source>
</evidence>
<dbReference type="InterPro" id="IPR001910">
    <property type="entry name" value="Inosine/uridine_hydrolase_dom"/>
</dbReference>
<evidence type="ECO:0000256" key="4">
    <source>
        <dbReference type="ARBA" id="ARBA00022771"/>
    </source>
</evidence>
<protein>
    <submittedName>
        <fullName evidence="8">Prolyl 4-hydroxylase subunit alpha-1-like</fullName>
    </submittedName>
</protein>
<feature type="domain" description="Phorbol-ester/DAG-type" evidence="7">
    <location>
        <begin position="9"/>
        <end position="57"/>
    </location>
</feature>
<dbReference type="Pfam" id="PF03107">
    <property type="entry name" value="C1_2"/>
    <property type="match status" value="6"/>
</dbReference>